<organism evidence="2 3">
    <name type="scientific">Brunnivagina elsteri CCALA 953</name>
    <dbReference type="NCBI Taxonomy" id="987040"/>
    <lineage>
        <taxon>Bacteria</taxon>
        <taxon>Bacillati</taxon>
        <taxon>Cyanobacteriota</taxon>
        <taxon>Cyanophyceae</taxon>
        <taxon>Nostocales</taxon>
        <taxon>Calotrichaceae</taxon>
        <taxon>Brunnivagina</taxon>
    </lineage>
</organism>
<name>A0A2A2TBZ2_9CYAN</name>
<dbReference type="InterPro" id="IPR001387">
    <property type="entry name" value="Cro/C1-type_HTH"/>
</dbReference>
<dbReference type="PANTHER" id="PTHR34475">
    <property type="match status" value="1"/>
</dbReference>
<sequence>MTAIYSLSTPGNPSIEISQDELRAILGDIEAELHRSKVYRRALATIQKVFGESSEQGKQLIKAIGREAIGLAFHKFTQQQHQKAENKQETVEPNTNQISVTEENSGNLAECLTSVKFHPKVEVEEAGVANLELVTDTANTNTAKSTQESTSKTASPLAWLKNNKKASKVELAEQVALQRVETLRQIGKQLRQARELKGLSLSQLNIYTHVPPHQIEAIENGNWDVLPEEVYVRGFMRVIGNALGLNGTNIVAALPAPAPVKIIPPVWCKEEKSSVGIAFDIRPMHLYIGYTALVAGAVGGLSLMSQQTEANRLLPDTDKATSSSFNQTVKENEPNAKPGLQSNGKGISVGSDIAPPEAL</sequence>
<dbReference type="EMBL" id="NTFS01000457">
    <property type="protein sequence ID" value="PAX51165.1"/>
    <property type="molecule type" value="Genomic_DNA"/>
</dbReference>
<evidence type="ECO:0000313" key="3">
    <source>
        <dbReference type="Proteomes" id="UP000218238"/>
    </source>
</evidence>
<proteinExistence type="predicted"/>
<protein>
    <recommendedName>
        <fullName evidence="4">Transcriptional regulator</fullName>
    </recommendedName>
</protein>
<comment type="caution">
    <text evidence="2">The sequence shown here is derived from an EMBL/GenBank/DDBJ whole genome shotgun (WGS) entry which is preliminary data.</text>
</comment>
<feature type="region of interest" description="Disordered" evidence="1">
    <location>
        <begin position="315"/>
        <end position="359"/>
    </location>
</feature>
<reference evidence="2 3" key="1">
    <citation type="submission" date="2017-08" db="EMBL/GenBank/DDBJ databases">
        <title>Draft genome sequence of filamentous cyanobacterium Calothrix elsteri CCALA 953.</title>
        <authorList>
            <person name="Gagunashvili A.N."/>
            <person name="Elster J."/>
            <person name="Andresson O.S."/>
        </authorList>
    </citation>
    <scope>NUCLEOTIDE SEQUENCE [LARGE SCALE GENOMIC DNA]</scope>
    <source>
        <strain evidence="2 3">CCALA 953</strain>
    </source>
</reference>
<dbReference type="Proteomes" id="UP000218238">
    <property type="component" value="Unassembled WGS sequence"/>
</dbReference>
<dbReference type="PANTHER" id="PTHR34475:SF1">
    <property type="entry name" value="CYTOSKELETON PROTEIN RODZ"/>
    <property type="match status" value="1"/>
</dbReference>
<dbReference type="AlphaFoldDB" id="A0A2A2TBZ2"/>
<dbReference type="Gene3D" id="1.10.260.40">
    <property type="entry name" value="lambda repressor-like DNA-binding domains"/>
    <property type="match status" value="1"/>
</dbReference>
<gene>
    <name evidence="2" type="ORF">CK510_26325</name>
</gene>
<dbReference type="InterPro" id="IPR010982">
    <property type="entry name" value="Lambda_DNA-bd_dom_sf"/>
</dbReference>
<dbReference type="GO" id="GO:0003677">
    <property type="term" value="F:DNA binding"/>
    <property type="evidence" value="ECO:0007669"/>
    <property type="project" value="InterPro"/>
</dbReference>
<evidence type="ECO:0008006" key="4">
    <source>
        <dbReference type="Google" id="ProtNLM"/>
    </source>
</evidence>
<dbReference type="RefSeq" id="WP_095724478.1">
    <property type="nucleotide sequence ID" value="NZ_NTFS01000457.1"/>
</dbReference>
<dbReference type="CDD" id="cd00093">
    <property type="entry name" value="HTH_XRE"/>
    <property type="match status" value="1"/>
</dbReference>
<dbReference type="OrthoDB" id="528021at2"/>
<accession>A0A2A2TBZ2</accession>
<evidence type="ECO:0000313" key="2">
    <source>
        <dbReference type="EMBL" id="PAX51165.1"/>
    </source>
</evidence>
<dbReference type="InterPro" id="IPR050400">
    <property type="entry name" value="Bact_Cytoskel_RodZ"/>
</dbReference>
<dbReference type="SUPFAM" id="SSF47413">
    <property type="entry name" value="lambda repressor-like DNA-binding domains"/>
    <property type="match status" value="1"/>
</dbReference>
<keyword evidence="3" id="KW-1185">Reference proteome</keyword>
<evidence type="ECO:0000256" key="1">
    <source>
        <dbReference type="SAM" id="MobiDB-lite"/>
    </source>
</evidence>
<dbReference type="Pfam" id="PF13413">
    <property type="entry name" value="HTH_25"/>
    <property type="match status" value="1"/>
</dbReference>
<feature type="compositionally biased region" description="Polar residues" evidence="1">
    <location>
        <begin position="320"/>
        <end position="329"/>
    </location>
</feature>